<feature type="region of interest" description="Disordered" evidence="1">
    <location>
        <begin position="81"/>
        <end position="101"/>
    </location>
</feature>
<sequence>MRVMKAYQGALLLLFWLVLAFLLLSSLLLLRPSGEEESGPSLSGLEGVPRRMLASMETTYSAGHKPGVQAVEEAWKALKTSLRRAPRSGSNPTQNKHPMHS</sequence>
<evidence type="ECO:0000256" key="1">
    <source>
        <dbReference type="SAM" id="MobiDB-lite"/>
    </source>
</evidence>
<dbReference type="EMBL" id="JAXQNO010000013">
    <property type="protein sequence ID" value="KAK4785231.1"/>
    <property type="molecule type" value="Genomic_DNA"/>
</dbReference>
<dbReference type="AlphaFoldDB" id="A0AAN7LF51"/>
<name>A0AAN7LF51_TRANT</name>
<gene>
    <name evidence="2" type="ORF">SAY86_001920</name>
</gene>
<dbReference type="Proteomes" id="UP001346149">
    <property type="component" value="Unassembled WGS sequence"/>
</dbReference>
<accession>A0AAN7LF51</accession>
<organism evidence="2 3">
    <name type="scientific">Trapa natans</name>
    <name type="common">Water chestnut</name>
    <dbReference type="NCBI Taxonomy" id="22666"/>
    <lineage>
        <taxon>Eukaryota</taxon>
        <taxon>Viridiplantae</taxon>
        <taxon>Streptophyta</taxon>
        <taxon>Embryophyta</taxon>
        <taxon>Tracheophyta</taxon>
        <taxon>Spermatophyta</taxon>
        <taxon>Magnoliopsida</taxon>
        <taxon>eudicotyledons</taxon>
        <taxon>Gunneridae</taxon>
        <taxon>Pentapetalae</taxon>
        <taxon>rosids</taxon>
        <taxon>malvids</taxon>
        <taxon>Myrtales</taxon>
        <taxon>Lythraceae</taxon>
        <taxon>Trapa</taxon>
    </lineage>
</organism>
<keyword evidence="3" id="KW-1185">Reference proteome</keyword>
<feature type="compositionally biased region" description="Polar residues" evidence="1">
    <location>
        <begin position="88"/>
        <end position="101"/>
    </location>
</feature>
<evidence type="ECO:0000313" key="3">
    <source>
        <dbReference type="Proteomes" id="UP001346149"/>
    </source>
</evidence>
<proteinExistence type="predicted"/>
<comment type="caution">
    <text evidence="2">The sequence shown here is derived from an EMBL/GenBank/DDBJ whole genome shotgun (WGS) entry which is preliminary data.</text>
</comment>
<reference evidence="2 3" key="1">
    <citation type="journal article" date="2023" name="Hortic Res">
        <title>Pangenome of water caltrop reveals structural variations and asymmetric subgenome divergence after allopolyploidization.</title>
        <authorList>
            <person name="Zhang X."/>
            <person name="Chen Y."/>
            <person name="Wang L."/>
            <person name="Yuan Y."/>
            <person name="Fang M."/>
            <person name="Shi L."/>
            <person name="Lu R."/>
            <person name="Comes H.P."/>
            <person name="Ma Y."/>
            <person name="Chen Y."/>
            <person name="Huang G."/>
            <person name="Zhou Y."/>
            <person name="Zheng Z."/>
            <person name="Qiu Y."/>
        </authorList>
    </citation>
    <scope>NUCLEOTIDE SEQUENCE [LARGE SCALE GENOMIC DNA]</scope>
    <source>
        <strain evidence="2">F231</strain>
    </source>
</reference>
<protein>
    <submittedName>
        <fullName evidence="2">Uncharacterized protein</fullName>
    </submittedName>
</protein>
<evidence type="ECO:0000313" key="2">
    <source>
        <dbReference type="EMBL" id="KAK4785231.1"/>
    </source>
</evidence>